<dbReference type="Proteomes" id="UP001200642">
    <property type="component" value="Unassembled WGS sequence"/>
</dbReference>
<dbReference type="EMBL" id="JAIRBC010000036">
    <property type="protein sequence ID" value="MCG2462557.1"/>
    <property type="molecule type" value="Genomic_DNA"/>
</dbReference>
<dbReference type="AlphaFoldDB" id="A0AAE3JUM9"/>
<organism evidence="1 2">
    <name type="scientific">Cerina litoralis</name>
    <dbReference type="NCBI Taxonomy" id="2874477"/>
    <lineage>
        <taxon>Bacteria</taxon>
        <taxon>Pseudomonadati</taxon>
        <taxon>Bacteroidota</taxon>
        <taxon>Flavobacteriia</taxon>
        <taxon>Flavobacteriales</taxon>
        <taxon>Flavobacteriaceae</taxon>
        <taxon>Cerina</taxon>
    </lineage>
</organism>
<evidence type="ECO:0000313" key="2">
    <source>
        <dbReference type="Proteomes" id="UP001200642"/>
    </source>
</evidence>
<name>A0AAE3JUM9_9FLAO</name>
<protein>
    <submittedName>
        <fullName evidence="1">Uncharacterized protein</fullName>
    </submittedName>
</protein>
<comment type="caution">
    <text evidence="1">The sequence shown here is derived from an EMBL/GenBank/DDBJ whole genome shotgun (WGS) entry which is preliminary data.</text>
</comment>
<evidence type="ECO:0000313" key="1">
    <source>
        <dbReference type="EMBL" id="MCG2462557.1"/>
    </source>
</evidence>
<gene>
    <name evidence="1" type="ORF">K8352_17480</name>
</gene>
<proteinExistence type="predicted"/>
<accession>A0AAE3JUM9</accession>
<sequence>MKKISVILILLSFSASPVYQFGYIAYYELNIDYIIQTYCVNQDRPEMHCDGKCYLMDQLTIGSNKKDSAKSIQLIEVFYPVYFQRYGYNYTFQKPLVKESSKWSVSKNPQSRFLNVPVPPPKV</sequence>
<keyword evidence="2" id="KW-1185">Reference proteome</keyword>
<dbReference type="RefSeq" id="WP_317903692.1">
    <property type="nucleotide sequence ID" value="NZ_JAIRBC010000036.1"/>
</dbReference>
<reference evidence="1" key="1">
    <citation type="submission" date="2023-02" db="EMBL/GenBank/DDBJ databases">
        <title>Genome of Flavobacteriaceae gen. nov. sp. strain F89.</title>
        <authorList>
            <person name="Wang Y."/>
        </authorList>
    </citation>
    <scope>NUCLEOTIDE SEQUENCE</scope>
    <source>
        <strain evidence="1">F89</strain>
    </source>
</reference>